<name>A0AAW1LV45_POPJA</name>
<evidence type="ECO:0000313" key="14">
    <source>
        <dbReference type="Proteomes" id="UP001458880"/>
    </source>
</evidence>
<evidence type="ECO:0000256" key="5">
    <source>
        <dbReference type="ARBA" id="ARBA00022660"/>
    </source>
</evidence>
<protein>
    <recommendedName>
        <fullName evidence="11">NADH dehydrogenase [ubiquinone] iron-sulfur protein 6, mitochondrial</fullName>
    </recommendedName>
</protein>
<evidence type="ECO:0000256" key="3">
    <source>
        <dbReference type="ARBA" id="ARBA00007291"/>
    </source>
</evidence>
<evidence type="ECO:0000256" key="11">
    <source>
        <dbReference type="PIRNR" id="PIRNR016564"/>
    </source>
</evidence>
<dbReference type="Gene3D" id="2.60.260.40">
    <property type="entry name" value="q5lls5 like domains"/>
    <property type="match status" value="1"/>
</dbReference>
<evidence type="ECO:0000256" key="10">
    <source>
        <dbReference type="ARBA" id="ARBA00023136"/>
    </source>
</evidence>
<evidence type="ECO:0000256" key="8">
    <source>
        <dbReference type="ARBA" id="ARBA00022982"/>
    </source>
</evidence>
<keyword evidence="13" id="KW-0862">Zinc</keyword>
<feature type="domain" description="Zinc finger CHCC-type" evidence="12">
    <location>
        <begin position="84"/>
        <end position="119"/>
    </location>
</feature>
<comment type="caution">
    <text evidence="13">The sequence shown here is derived from an EMBL/GenBank/DDBJ whole genome shotgun (WGS) entry which is preliminary data.</text>
</comment>
<dbReference type="PIRSF" id="PIRSF016564">
    <property type="entry name" value="CI-13KD-A"/>
    <property type="match status" value="1"/>
</dbReference>
<evidence type="ECO:0000313" key="13">
    <source>
        <dbReference type="EMBL" id="KAK9737612.1"/>
    </source>
</evidence>
<gene>
    <name evidence="13" type="ORF">QE152_g10538</name>
</gene>
<accession>A0AAW1LV45</accession>
<evidence type="ECO:0000256" key="4">
    <source>
        <dbReference type="ARBA" id="ARBA00022448"/>
    </source>
</evidence>
<dbReference type="Proteomes" id="UP001458880">
    <property type="component" value="Unassembled WGS sequence"/>
</dbReference>
<keyword evidence="5 11" id="KW-0679">Respiratory chain</keyword>
<keyword evidence="7" id="KW-0809">Transit peptide</keyword>
<dbReference type="InterPro" id="IPR016668">
    <property type="entry name" value="NDUFS6"/>
</dbReference>
<dbReference type="AlphaFoldDB" id="A0AAW1LV45"/>
<keyword evidence="10 11" id="KW-0472">Membrane</keyword>
<keyword evidence="9 11" id="KW-0496">Mitochondrion</keyword>
<dbReference type="Pfam" id="PF10276">
    <property type="entry name" value="zf-CHCC"/>
    <property type="match status" value="1"/>
</dbReference>
<dbReference type="PANTHER" id="PTHR13156:SF0">
    <property type="entry name" value="NADH DEHYDROGENASE [UBIQUINONE] IRON-SULFUR PROTEIN 6, MITOCHONDRIAL"/>
    <property type="match status" value="1"/>
</dbReference>
<dbReference type="InterPro" id="IPR019401">
    <property type="entry name" value="Znf_CHCC"/>
</dbReference>
<proteinExistence type="inferred from homology"/>
<comment type="function">
    <text evidence="1 11">Accessory subunit of the mitochondrial membrane respiratory chain NADH dehydrogenase (Complex I), that is believed not to be involved in catalysis. Complex I functions in the transfer of electrons from NADH to the respiratory chain. The immediate electron acceptor for the enzyme is believed to be ubiquinone.</text>
</comment>
<dbReference type="GO" id="GO:0008270">
    <property type="term" value="F:zinc ion binding"/>
    <property type="evidence" value="ECO:0007669"/>
    <property type="project" value="UniProtKB-KW"/>
</dbReference>
<comment type="similarity">
    <text evidence="3 11">Belongs to the complex I NDUFS6 subunit family.</text>
</comment>
<dbReference type="PANTHER" id="PTHR13156">
    <property type="entry name" value="NADH-UBIQUINONE OXIDOREDUCTASE 13 KD-A SUBUNIT"/>
    <property type="match status" value="1"/>
</dbReference>
<evidence type="ECO:0000256" key="2">
    <source>
        <dbReference type="ARBA" id="ARBA00004443"/>
    </source>
</evidence>
<reference evidence="13 14" key="1">
    <citation type="journal article" date="2024" name="BMC Genomics">
        <title>De novo assembly and annotation of Popillia japonica's genome with initial clues to its potential as an invasive pest.</title>
        <authorList>
            <person name="Cucini C."/>
            <person name="Boschi S."/>
            <person name="Funari R."/>
            <person name="Cardaioli E."/>
            <person name="Iannotti N."/>
            <person name="Marturano G."/>
            <person name="Paoli F."/>
            <person name="Bruttini M."/>
            <person name="Carapelli A."/>
            <person name="Frati F."/>
            <person name="Nardi F."/>
        </authorList>
    </citation>
    <scope>NUCLEOTIDE SEQUENCE [LARGE SCALE GENOMIC DNA]</scope>
    <source>
        <strain evidence="13">DMR45628</strain>
    </source>
</reference>
<keyword evidence="14" id="KW-1185">Reference proteome</keyword>
<dbReference type="FunFam" id="2.60.260.40:FF:000003">
    <property type="entry name" value="NADH dehydrogenase [ubiquinone] iron-sulfur protein 6, mitochondrial"/>
    <property type="match status" value="1"/>
</dbReference>
<evidence type="ECO:0000256" key="6">
    <source>
        <dbReference type="ARBA" id="ARBA00022792"/>
    </source>
</evidence>
<keyword evidence="6 11" id="KW-0999">Mitochondrion inner membrane</keyword>
<keyword evidence="13" id="KW-0479">Metal-binding</keyword>
<evidence type="ECO:0000256" key="1">
    <source>
        <dbReference type="ARBA" id="ARBA00003195"/>
    </source>
</evidence>
<comment type="subcellular location">
    <subcellularLocation>
        <location evidence="2">Mitochondrion inner membrane</location>
        <topology evidence="2">Peripheral membrane protein</topology>
        <orientation evidence="2">Matrix side</orientation>
    </subcellularLocation>
</comment>
<dbReference type="GO" id="GO:0006120">
    <property type="term" value="P:mitochondrial electron transport, NADH to ubiquinone"/>
    <property type="evidence" value="ECO:0007669"/>
    <property type="project" value="InterPro"/>
</dbReference>
<keyword evidence="4 11" id="KW-0813">Transport</keyword>
<dbReference type="GO" id="GO:0005743">
    <property type="term" value="C:mitochondrial inner membrane"/>
    <property type="evidence" value="ECO:0007669"/>
    <property type="project" value="UniProtKB-SubCell"/>
</dbReference>
<keyword evidence="13" id="KW-0863">Zinc-finger</keyword>
<dbReference type="EMBL" id="JASPKY010000097">
    <property type="protein sequence ID" value="KAK9737612.1"/>
    <property type="molecule type" value="Genomic_DNA"/>
</dbReference>
<evidence type="ECO:0000256" key="9">
    <source>
        <dbReference type="ARBA" id="ARBA00023128"/>
    </source>
</evidence>
<evidence type="ECO:0000256" key="7">
    <source>
        <dbReference type="ARBA" id="ARBA00022946"/>
    </source>
</evidence>
<keyword evidence="8 11" id="KW-0249">Electron transport</keyword>
<organism evidence="13 14">
    <name type="scientific">Popillia japonica</name>
    <name type="common">Japanese beetle</name>
    <dbReference type="NCBI Taxonomy" id="7064"/>
    <lineage>
        <taxon>Eukaryota</taxon>
        <taxon>Metazoa</taxon>
        <taxon>Ecdysozoa</taxon>
        <taxon>Arthropoda</taxon>
        <taxon>Hexapoda</taxon>
        <taxon>Insecta</taxon>
        <taxon>Pterygota</taxon>
        <taxon>Neoptera</taxon>
        <taxon>Endopterygota</taxon>
        <taxon>Coleoptera</taxon>
        <taxon>Polyphaga</taxon>
        <taxon>Scarabaeiformia</taxon>
        <taxon>Scarabaeidae</taxon>
        <taxon>Rutelinae</taxon>
        <taxon>Popillia</taxon>
    </lineage>
</organism>
<sequence>MLNSRLIIGLQSNKLLKSVCIYKNLPAVKHASDWVPKEQVTHTGQQWDSNDYRLARFIDRPKHVNNNFAIKLIEEVPPKVCKERVVWCDGGSGPTGHPKVYINLDKPGNHACGYCGLRFVRETGHH</sequence>
<evidence type="ECO:0000259" key="12">
    <source>
        <dbReference type="Pfam" id="PF10276"/>
    </source>
</evidence>